<accession>A0A9Q3DTQ6</accession>
<gene>
    <name evidence="2" type="ORF">O181_048879</name>
</gene>
<dbReference type="EMBL" id="AVOT02020783">
    <property type="protein sequence ID" value="MBW0509164.1"/>
    <property type="molecule type" value="Genomic_DNA"/>
</dbReference>
<name>A0A9Q3DTQ6_9BASI</name>
<organism evidence="2 3">
    <name type="scientific">Austropuccinia psidii MF-1</name>
    <dbReference type="NCBI Taxonomy" id="1389203"/>
    <lineage>
        <taxon>Eukaryota</taxon>
        <taxon>Fungi</taxon>
        <taxon>Dikarya</taxon>
        <taxon>Basidiomycota</taxon>
        <taxon>Pucciniomycotina</taxon>
        <taxon>Pucciniomycetes</taxon>
        <taxon>Pucciniales</taxon>
        <taxon>Sphaerophragmiaceae</taxon>
        <taxon>Austropuccinia</taxon>
    </lineage>
</organism>
<evidence type="ECO:0000313" key="3">
    <source>
        <dbReference type="Proteomes" id="UP000765509"/>
    </source>
</evidence>
<dbReference type="AlphaFoldDB" id="A0A9Q3DTQ6"/>
<reference evidence="2" key="1">
    <citation type="submission" date="2021-03" db="EMBL/GenBank/DDBJ databases">
        <title>Draft genome sequence of rust myrtle Austropuccinia psidii MF-1, a brazilian biotype.</title>
        <authorList>
            <person name="Quecine M.C."/>
            <person name="Pachon D.M.R."/>
            <person name="Bonatelli M.L."/>
            <person name="Correr F.H."/>
            <person name="Franceschini L.M."/>
            <person name="Leite T.F."/>
            <person name="Margarido G.R.A."/>
            <person name="Almeida C.A."/>
            <person name="Ferrarezi J.A."/>
            <person name="Labate C.A."/>
        </authorList>
    </citation>
    <scope>NUCLEOTIDE SEQUENCE</scope>
    <source>
        <strain evidence="2">MF-1</strain>
    </source>
</reference>
<feature type="region of interest" description="Disordered" evidence="1">
    <location>
        <begin position="345"/>
        <end position="375"/>
    </location>
</feature>
<evidence type="ECO:0008006" key="4">
    <source>
        <dbReference type="Google" id="ProtNLM"/>
    </source>
</evidence>
<sequence length="619" mass="71005">MIHRFESFPGEIWDLILTFIPSNQLQSTVSALISILPNSNISIDHLYKHIIISSDQEIKNLIIDPQNSSITQSFTLEAWKLIDYFILINQINWVSSNLRIIHLNIGPFFAPEHLEELFLKPKLKLELLSLRFNQNVLKRTYEPFLKGAYFDSALDLLSKWPGSVTFRSLSLVQDLPPPYEKSKSFNDGIAQPIILFRFNCVINLATSPLARHLRNLRLRIPNRNLVLPLTNNSSHLYTIPIGSAELNLPIPLFPSLKLLDLSTSLFSSITNLTTILKQYPSLQHLIIDHTQLLVPCRFEGDEERVNGVIQSIANAVASAGVSRQIDLFRHWLEFQRLFRTELEQELSRQTAPNESNDNRQEVSSRVMTLKRRGRSAYASPPKWKFNSIEAGSSSGSSVKMQSHTQMTGHLLKPQAIPQKLVIVPRPSEFLSLCCGTELVQETTKQTRQDWKDQFESGWIVGVKRYEQVVVEKMREYTDSIERWDRSFGQKAIQNALHGRPRLMQERFLEERQDPDKEIDNIFEGWAKLIGLADVNVDEIKEQLNKFKTKKPIIFCTIPDCFATGKVAYIPAPNSKDLLNFDQSIVHLMKKLQLNDHETLPEELDHAEGCGHLIARKNWV</sequence>
<evidence type="ECO:0000313" key="2">
    <source>
        <dbReference type="EMBL" id="MBW0509164.1"/>
    </source>
</evidence>
<dbReference type="Proteomes" id="UP000765509">
    <property type="component" value="Unassembled WGS sequence"/>
</dbReference>
<evidence type="ECO:0000256" key="1">
    <source>
        <dbReference type="SAM" id="MobiDB-lite"/>
    </source>
</evidence>
<comment type="caution">
    <text evidence="2">The sequence shown here is derived from an EMBL/GenBank/DDBJ whole genome shotgun (WGS) entry which is preliminary data.</text>
</comment>
<dbReference type="OrthoDB" id="3353982at2759"/>
<keyword evidence="3" id="KW-1185">Reference proteome</keyword>
<protein>
    <recommendedName>
        <fullName evidence="4">F-box domain-containing protein</fullName>
    </recommendedName>
</protein>
<proteinExistence type="predicted"/>